<dbReference type="GO" id="GO:0004888">
    <property type="term" value="F:transmembrane signaling receptor activity"/>
    <property type="evidence" value="ECO:0007669"/>
    <property type="project" value="InterPro"/>
</dbReference>
<evidence type="ECO:0000256" key="3">
    <source>
        <dbReference type="PROSITE-ProRule" id="PRU00284"/>
    </source>
</evidence>
<feature type="domain" description="Methyl-accepting transducer" evidence="6">
    <location>
        <begin position="296"/>
        <end position="532"/>
    </location>
</feature>
<feature type="region of interest" description="Disordered" evidence="4">
    <location>
        <begin position="307"/>
        <end position="326"/>
    </location>
</feature>
<keyword evidence="5" id="KW-0812">Transmembrane</keyword>
<evidence type="ECO:0000313" key="8">
    <source>
        <dbReference type="EMBL" id="CAM77117.1"/>
    </source>
</evidence>
<reference evidence="8" key="1">
    <citation type="journal article" date="2007" name="J. Bacteriol.">
        <title>Comparative genome analysis of four magnetotactic bacteria reveals a complex set of group-specific genes implicated in magnetosome biomineralization and function.</title>
        <authorList>
            <person name="Richter M."/>
            <person name="Kube M."/>
            <person name="Bazylinski D.A."/>
            <person name="Lombardot T."/>
            <person name="Gloeckner F.O."/>
            <person name="Reinhardt R."/>
            <person name="Schueler D."/>
        </authorList>
    </citation>
    <scope>NUCLEOTIDE SEQUENCE</scope>
    <source>
        <strain evidence="8">MSR-1</strain>
    </source>
</reference>
<evidence type="ECO:0000256" key="4">
    <source>
        <dbReference type="SAM" id="MobiDB-lite"/>
    </source>
</evidence>
<dbReference type="PANTHER" id="PTHR32089">
    <property type="entry name" value="METHYL-ACCEPTING CHEMOTAXIS PROTEIN MCPB"/>
    <property type="match status" value="1"/>
</dbReference>
<dbReference type="SUPFAM" id="SSF58104">
    <property type="entry name" value="Methyl-accepting chemotaxis protein (MCP) signaling domain"/>
    <property type="match status" value="1"/>
</dbReference>
<dbReference type="PANTHER" id="PTHR32089:SF112">
    <property type="entry name" value="LYSOZYME-LIKE PROTEIN-RELATED"/>
    <property type="match status" value="1"/>
</dbReference>
<dbReference type="Gene3D" id="6.10.340.10">
    <property type="match status" value="1"/>
</dbReference>
<dbReference type="PROSITE" id="PS50111">
    <property type="entry name" value="CHEMOTAXIS_TRANSDUC_2"/>
    <property type="match status" value="1"/>
</dbReference>
<dbReference type="InterPro" id="IPR004090">
    <property type="entry name" value="Chemotax_Me-accpt_rcpt"/>
</dbReference>
<dbReference type="SMART" id="SM00283">
    <property type="entry name" value="MA"/>
    <property type="match status" value="1"/>
</dbReference>
<dbReference type="Gene3D" id="1.10.287.950">
    <property type="entry name" value="Methyl-accepting chemotaxis protein"/>
    <property type="match status" value="1"/>
</dbReference>
<dbReference type="GO" id="GO:0007165">
    <property type="term" value="P:signal transduction"/>
    <property type="evidence" value="ECO:0007669"/>
    <property type="project" value="UniProtKB-KW"/>
</dbReference>
<keyword evidence="5" id="KW-0472">Membrane</keyword>
<comment type="similarity">
    <text evidence="2">Belongs to the methyl-accepting chemotaxis (MCP) protein family.</text>
</comment>
<feature type="domain" description="HAMP" evidence="7">
    <location>
        <begin position="202"/>
        <end position="255"/>
    </location>
</feature>
<sequence>MRINSLSIGQRMLGGFSVVLLILAVVAGFAFDGMSRVDVQLDRLRHTQQVTLAAKQVEREFLVLRRALREYSLTANADNRASVDAADQALNAAIAALVRMDEQDARLAELNAVFHEYHAGMAALVAEIETTGGISAATTQSMLAQGSRTTELVGRIAADYLGQNAAAAEAAEAISHHGRDRVLVGAVLALIAGLVLSALLTRSIAGPLQQMTNAMNALAQGNLFVDIPAWRRSDEVGAMARAMDVFKTNSLGLEKMRQEQEEAKRRADAERTQAIHDMARVFEERVAGVVTQVFVSANTLRHAADSMNTGASHAGHHAASVAQSSEQASAGVQNVATATEELAASIREIARQVTLSADTSRVAVGEVDKAMASADQLAEVAKHIGQVVTLINEIAGQTNLLALNATIEAARAGEAGKGFAVVANEVKSLANQTTRATADIATQIDQIRAAAHDVVGAIGGVGQTIRALDGISQGIAAAVEEQEAATAEIATSLERVAGSAQAVSDSIVEVSQASDTNAQAAETVLVAANDLNGHSQILGEAVEGFLSTVRAA</sequence>
<protein>
    <submittedName>
        <fullName evidence="8">Methyl-accepting chemotaxis protein</fullName>
    </submittedName>
</protein>
<dbReference type="CDD" id="cd06225">
    <property type="entry name" value="HAMP"/>
    <property type="match status" value="1"/>
</dbReference>
<feature type="transmembrane region" description="Helical" evidence="5">
    <location>
        <begin position="12"/>
        <end position="31"/>
    </location>
</feature>
<evidence type="ECO:0000256" key="5">
    <source>
        <dbReference type="SAM" id="Phobius"/>
    </source>
</evidence>
<gene>
    <name evidence="8" type="ORF">MGR_1828</name>
</gene>
<name>A4U2L0_9PROT</name>
<proteinExistence type="inferred from homology"/>
<dbReference type="PROSITE" id="PS50885">
    <property type="entry name" value="HAMP"/>
    <property type="match status" value="1"/>
</dbReference>
<dbReference type="RefSeq" id="WP_106002578.1">
    <property type="nucleotide sequence ID" value="NZ_CP027527.1"/>
</dbReference>
<dbReference type="EMBL" id="CU459003">
    <property type="protein sequence ID" value="CAM77117.1"/>
    <property type="molecule type" value="Genomic_DNA"/>
</dbReference>
<dbReference type="InterPro" id="IPR003660">
    <property type="entry name" value="HAMP_dom"/>
</dbReference>
<evidence type="ECO:0000256" key="1">
    <source>
        <dbReference type="ARBA" id="ARBA00023224"/>
    </source>
</evidence>
<dbReference type="PRINTS" id="PR00260">
    <property type="entry name" value="CHEMTRNSDUCR"/>
</dbReference>
<evidence type="ECO:0000259" key="7">
    <source>
        <dbReference type="PROSITE" id="PS50885"/>
    </source>
</evidence>
<dbReference type="GO" id="GO:0006935">
    <property type="term" value="P:chemotaxis"/>
    <property type="evidence" value="ECO:0007669"/>
    <property type="project" value="InterPro"/>
</dbReference>
<evidence type="ECO:0000256" key="2">
    <source>
        <dbReference type="ARBA" id="ARBA00029447"/>
    </source>
</evidence>
<evidence type="ECO:0000259" key="6">
    <source>
        <dbReference type="PROSITE" id="PS50111"/>
    </source>
</evidence>
<dbReference type="Pfam" id="PF00015">
    <property type="entry name" value="MCPsignal"/>
    <property type="match status" value="1"/>
</dbReference>
<dbReference type="InterPro" id="IPR004089">
    <property type="entry name" value="MCPsignal_dom"/>
</dbReference>
<keyword evidence="5" id="KW-1133">Transmembrane helix</keyword>
<dbReference type="GO" id="GO:0016020">
    <property type="term" value="C:membrane"/>
    <property type="evidence" value="ECO:0007669"/>
    <property type="project" value="InterPro"/>
</dbReference>
<accession>A4U2L0</accession>
<organism evidence="8">
    <name type="scientific">Magnetospirillum gryphiswaldense</name>
    <dbReference type="NCBI Taxonomy" id="55518"/>
    <lineage>
        <taxon>Bacteria</taxon>
        <taxon>Pseudomonadati</taxon>
        <taxon>Pseudomonadota</taxon>
        <taxon>Alphaproteobacteria</taxon>
        <taxon>Rhodospirillales</taxon>
        <taxon>Rhodospirillaceae</taxon>
        <taxon>Magnetospirillum</taxon>
    </lineage>
</organism>
<keyword evidence="1 3" id="KW-0807">Transducer</keyword>
<dbReference type="Pfam" id="PF00672">
    <property type="entry name" value="HAMP"/>
    <property type="match status" value="1"/>
</dbReference>
<feature type="compositionally biased region" description="Low complexity" evidence="4">
    <location>
        <begin position="311"/>
        <end position="326"/>
    </location>
</feature>
<dbReference type="AlphaFoldDB" id="A4U2L0"/>
<dbReference type="SMART" id="SM00304">
    <property type="entry name" value="HAMP"/>
    <property type="match status" value="1"/>
</dbReference>